<reference evidence="3" key="2">
    <citation type="submission" date="2012-11" db="EMBL/GenBank/DDBJ databases">
        <authorList>
            <person name="Kuo A."/>
            <person name="Curtis B.A."/>
            <person name="Tanifuji G."/>
            <person name="Burki F."/>
            <person name="Gruber A."/>
            <person name="Irimia M."/>
            <person name="Maruyama S."/>
            <person name="Arias M.C."/>
            <person name="Ball S.G."/>
            <person name="Gile G.H."/>
            <person name="Hirakawa Y."/>
            <person name="Hopkins J.F."/>
            <person name="Rensing S.A."/>
            <person name="Schmutz J."/>
            <person name="Symeonidi A."/>
            <person name="Elias M."/>
            <person name="Eveleigh R.J."/>
            <person name="Herman E.K."/>
            <person name="Klute M.J."/>
            <person name="Nakayama T."/>
            <person name="Obornik M."/>
            <person name="Reyes-Prieto A."/>
            <person name="Armbrust E.V."/>
            <person name="Aves S.J."/>
            <person name="Beiko R.G."/>
            <person name="Coutinho P."/>
            <person name="Dacks J.B."/>
            <person name="Durnford D.G."/>
            <person name="Fast N.M."/>
            <person name="Green B.R."/>
            <person name="Grisdale C."/>
            <person name="Hempe F."/>
            <person name="Henrissat B."/>
            <person name="Hoppner M.P."/>
            <person name="Ishida K.-I."/>
            <person name="Kim E."/>
            <person name="Koreny L."/>
            <person name="Kroth P.G."/>
            <person name="Liu Y."/>
            <person name="Malik S.-B."/>
            <person name="Maier U.G."/>
            <person name="McRose D."/>
            <person name="Mock T."/>
            <person name="Neilson J.A."/>
            <person name="Onodera N.T."/>
            <person name="Poole A.M."/>
            <person name="Pritham E.J."/>
            <person name="Richards T.A."/>
            <person name="Rocap G."/>
            <person name="Roy S.W."/>
            <person name="Sarai C."/>
            <person name="Schaack S."/>
            <person name="Shirato S."/>
            <person name="Slamovits C.H."/>
            <person name="Spencer D.F."/>
            <person name="Suzuki S."/>
            <person name="Worden A.Z."/>
            <person name="Zauner S."/>
            <person name="Barry K."/>
            <person name="Bell C."/>
            <person name="Bharti A.K."/>
            <person name="Crow J.A."/>
            <person name="Grimwood J."/>
            <person name="Kramer R."/>
            <person name="Lindquist E."/>
            <person name="Lucas S."/>
            <person name="Salamov A."/>
            <person name="McFadden G.I."/>
            <person name="Lane C.E."/>
            <person name="Keeling P.J."/>
            <person name="Gray M.W."/>
            <person name="Grigoriev I.V."/>
            <person name="Archibald J.M."/>
        </authorList>
    </citation>
    <scope>NUCLEOTIDE SEQUENCE</scope>
    <source>
        <strain evidence="3">CCMP2712</strain>
    </source>
</reference>
<name>L1JUE0_GUITC</name>
<dbReference type="GeneID" id="17308575"/>
<accession>L1JUE0</accession>
<dbReference type="EnsemblProtists" id="EKX51790">
    <property type="protein sequence ID" value="EKX51790"/>
    <property type="gene ID" value="GUITHDRAFT_102399"/>
</dbReference>
<protein>
    <submittedName>
        <fullName evidence="1 2">Uncharacterized protein</fullName>
    </submittedName>
</protein>
<reference evidence="1 3" key="1">
    <citation type="journal article" date="2012" name="Nature">
        <title>Algal genomes reveal evolutionary mosaicism and the fate of nucleomorphs.</title>
        <authorList>
            <consortium name="DOE Joint Genome Institute"/>
            <person name="Curtis B.A."/>
            <person name="Tanifuji G."/>
            <person name="Burki F."/>
            <person name="Gruber A."/>
            <person name="Irimia M."/>
            <person name="Maruyama S."/>
            <person name="Arias M.C."/>
            <person name="Ball S.G."/>
            <person name="Gile G.H."/>
            <person name="Hirakawa Y."/>
            <person name="Hopkins J.F."/>
            <person name="Kuo A."/>
            <person name="Rensing S.A."/>
            <person name="Schmutz J."/>
            <person name="Symeonidi A."/>
            <person name="Elias M."/>
            <person name="Eveleigh R.J."/>
            <person name="Herman E.K."/>
            <person name="Klute M.J."/>
            <person name="Nakayama T."/>
            <person name="Obornik M."/>
            <person name="Reyes-Prieto A."/>
            <person name="Armbrust E.V."/>
            <person name="Aves S.J."/>
            <person name="Beiko R.G."/>
            <person name="Coutinho P."/>
            <person name="Dacks J.B."/>
            <person name="Durnford D.G."/>
            <person name="Fast N.M."/>
            <person name="Green B.R."/>
            <person name="Grisdale C.J."/>
            <person name="Hempel F."/>
            <person name="Henrissat B."/>
            <person name="Hoppner M.P."/>
            <person name="Ishida K."/>
            <person name="Kim E."/>
            <person name="Koreny L."/>
            <person name="Kroth P.G."/>
            <person name="Liu Y."/>
            <person name="Malik S.B."/>
            <person name="Maier U.G."/>
            <person name="McRose D."/>
            <person name="Mock T."/>
            <person name="Neilson J.A."/>
            <person name="Onodera N.T."/>
            <person name="Poole A.M."/>
            <person name="Pritham E.J."/>
            <person name="Richards T.A."/>
            <person name="Rocap G."/>
            <person name="Roy S.W."/>
            <person name="Sarai C."/>
            <person name="Schaack S."/>
            <person name="Shirato S."/>
            <person name="Slamovits C.H."/>
            <person name="Spencer D.F."/>
            <person name="Suzuki S."/>
            <person name="Worden A.Z."/>
            <person name="Zauner S."/>
            <person name="Barry K."/>
            <person name="Bell C."/>
            <person name="Bharti A.K."/>
            <person name="Crow J.A."/>
            <person name="Grimwood J."/>
            <person name="Kramer R."/>
            <person name="Lindquist E."/>
            <person name="Lucas S."/>
            <person name="Salamov A."/>
            <person name="McFadden G.I."/>
            <person name="Lane C.E."/>
            <person name="Keeling P.J."/>
            <person name="Gray M.W."/>
            <person name="Grigoriev I.V."/>
            <person name="Archibald J.M."/>
        </authorList>
    </citation>
    <scope>NUCLEOTIDE SEQUENCE</scope>
    <source>
        <strain evidence="1 3">CCMP2712</strain>
    </source>
</reference>
<dbReference type="KEGG" id="gtt:GUITHDRAFT_102399"/>
<reference evidence="2" key="3">
    <citation type="submission" date="2016-03" db="UniProtKB">
        <authorList>
            <consortium name="EnsemblProtists"/>
        </authorList>
    </citation>
    <scope>IDENTIFICATION</scope>
</reference>
<evidence type="ECO:0000313" key="3">
    <source>
        <dbReference type="Proteomes" id="UP000011087"/>
    </source>
</evidence>
<proteinExistence type="predicted"/>
<keyword evidence="3" id="KW-1185">Reference proteome</keyword>
<dbReference type="HOGENOM" id="CLU_2019615_0_0_1"/>
<dbReference type="AlphaFoldDB" id="L1JUE0"/>
<dbReference type="PaxDb" id="55529-EKX51790"/>
<evidence type="ECO:0000313" key="1">
    <source>
        <dbReference type="EMBL" id="EKX51790.1"/>
    </source>
</evidence>
<organism evidence="1">
    <name type="scientific">Guillardia theta (strain CCMP2712)</name>
    <name type="common">Cryptophyte</name>
    <dbReference type="NCBI Taxonomy" id="905079"/>
    <lineage>
        <taxon>Eukaryota</taxon>
        <taxon>Cryptophyceae</taxon>
        <taxon>Pyrenomonadales</taxon>
        <taxon>Geminigeraceae</taxon>
        <taxon>Guillardia</taxon>
    </lineage>
</organism>
<evidence type="ECO:0000313" key="2">
    <source>
        <dbReference type="EnsemblProtists" id="EKX51790"/>
    </source>
</evidence>
<gene>
    <name evidence="1" type="ORF">GUITHDRAFT_102399</name>
</gene>
<dbReference type="EMBL" id="JH992974">
    <property type="protein sequence ID" value="EKX51790.1"/>
    <property type="molecule type" value="Genomic_DNA"/>
</dbReference>
<sequence length="123" mass="14134">MGRIPCFPRQSARTVVSMSSGGGGSDDGYTGGDELAIRMMISRNRMARQEAEGNREYVPFDVAVKWARKLKLWKTKEEWEEWISRNQEAFPYIPPDPEDYYKKRGVWLGWSFWTGASDGDTDS</sequence>
<dbReference type="Proteomes" id="UP000011087">
    <property type="component" value="Unassembled WGS sequence"/>
</dbReference>
<dbReference type="RefSeq" id="XP_005838770.1">
    <property type="nucleotide sequence ID" value="XM_005838713.1"/>
</dbReference>